<dbReference type="EMBL" id="PQIB02000006">
    <property type="protein sequence ID" value="RLN11286.1"/>
    <property type="molecule type" value="Genomic_DNA"/>
</dbReference>
<name>A0A3L6RWE1_PANMI</name>
<proteinExistence type="predicted"/>
<evidence type="ECO:0000313" key="3">
    <source>
        <dbReference type="Proteomes" id="UP000275267"/>
    </source>
</evidence>
<feature type="compositionally biased region" description="Polar residues" evidence="1">
    <location>
        <begin position="1"/>
        <end position="18"/>
    </location>
</feature>
<evidence type="ECO:0000256" key="1">
    <source>
        <dbReference type="SAM" id="MobiDB-lite"/>
    </source>
</evidence>
<gene>
    <name evidence="2" type="ORF">C2845_PM09G16540</name>
</gene>
<evidence type="ECO:0000313" key="2">
    <source>
        <dbReference type="EMBL" id="RLN11286.1"/>
    </source>
</evidence>
<dbReference type="Proteomes" id="UP000275267">
    <property type="component" value="Unassembled WGS sequence"/>
</dbReference>
<sequence length="52" mass="5557">MSTTTSLPSSSERCSSFAPSKLRKKIRCCWRGGTTALPVSPRFSIVSACSSC</sequence>
<protein>
    <submittedName>
        <fullName evidence="2">Uncharacterized protein</fullName>
    </submittedName>
</protein>
<organism evidence="2 3">
    <name type="scientific">Panicum miliaceum</name>
    <name type="common">Proso millet</name>
    <name type="synonym">Broomcorn millet</name>
    <dbReference type="NCBI Taxonomy" id="4540"/>
    <lineage>
        <taxon>Eukaryota</taxon>
        <taxon>Viridiplantae</taxon>
        <taxon>Streptophyta</taxon>
        <taxon>Embryophyta</taxon>
        <taxon>Tracheophyta</taxon>
        <taxon>Spermatophyta</taxon>
        <taxon>Magnoliopsida</taxon>
        <taxon>Liliopsida</taxon>
        <taxon>Poales</taxon>
        <taxon>Poaceae</taxon>
        <taxon>PACMAD clade</taxon>
        <taxon>Panicoideae</taxon>
        <taxon>Panicodae</taxon>
        <taxon>Paniceae</taxon>
        <taxon>Panicinae</taxon>
        <taxon>Panicum</taxon>
        <taxon>Panicum sect. Panicum</taxon>
    </lineage>
</organism>
<feature type="region of interest" description="Disordered" evidence="1">
    <location>
        <begin position="1"/>
        <end position="20"/>
    </location>
</feature>
<keyword evidence="3" id="KW-1185">Reference proteome</keyword>
<dbReference type="AlphaFoldDB" id="A0A3L6RWE1"/>
<accession>A0A3L6RWE1</accession>
<reference evidence="3" key="1">
    <citation type="journal article" date="2019" name="Nat. Commun.">
        <title>The genome of broomcorn millet.</title>
        <authorList>
            <person name="Zou C."/>
            <person name="Miki D."/>
            <person name="Li D."/>
            <person name="Tang Q."/>
            <person name="Xiao L."/>
            <person name="Rajput S."/>
            <person name="Deng P."/>
            <person name="Jia W."/>
            <person name="Huang R."/>
            <person name="Zhang M."/>
            <person name="Sun Y."/>
            <person name="Hu J."/>
            <person name="Fu X."/>
            <person name="Schnable P.S."/>
            <person name="Li F."/>
            <person name="Zhang H."/>
            <person name="Feng B."/>
            <person name="Zhu X."/>
            <person name="Liu R."/>
            <person name="Schnable J.C."/>
            <person name="Zhu J.-K."/>
            <person name="Zhang H."/>
        </authorList>
    </citation>
    <scope>NUCLEOTIDE SEQUENCE [LARGE SCALE GENOMIC DNA]</scope>
</reference>
<comment type="caution">
    <text evidence="2">The sequence shown here is derived from an EMBL/GenBank/DDBJ whole genome shotgun (WGS) entry which is preliminary data.</text>
</comment>